<dbReference type="InterPro" id="IPR007459">
    <property type="entry name" value="DNA_pol3_chi"/>
</dbReference>
<dbReference type="Pfam" id="PF04364">
    <property type="entry name" value="DNA_pol3_chi"/>
    <property type="match status" value="1"/>
</dbReference>
<dbReference type="AlphaFoldDB" id="A0A5Q0TDX9"/>
<dbReference type="PANTHER" id="PTHR38767">
    <property type="entry name" value="DNA POLYMERASE III SUBUNIT CHI"/>
    <property type="match status" value="1"/>
</dbReference>
<reference evidence="1 2" key="1">
    <citation type="submission" date="2019-10" db="EMBL/GenBank/DDBJ databases">
        <title>Vibrio sp. nov., isolated from Coralline algae surface.</title>
        <authorList>
            <person name="Geng Y."/>
            <person name="Zhang X."/>
        </authorList>
    </citation>
    <scope>NUCLEOTIDE SEQUENCE [LARGE SCALE GENOMIC DNA]</scope>
    <source>
        <strain evidence="1 2">SM1977</strain>
    </source>
</reference>
<keyword evidence="2" id="KW-1185">Reference proteome</keyword>
<dbReference type="GO" id="GO:0003887">
    <property type="term" value="F:DNA-directed DNA polymerase activity"/>
    <property type="evidence" value="ECO:0007669"/>
    <property type="project" value="InterPro"/>
</dbReference>
<dbReference type="PANTHER" id="PTHR38767:SF1">
    <property type="entry name" value="DNA POLYMERASE III SUBUNIT CHI"/>
    <property type="match status" value="1"/>
</dbReference>
<dbReference type="InterPro" id="IPR036768">
    <property type="entry name" value="PolIII_chi_sf"/>
</dbReference>
<proteinExistence type="predicted"/>
<dbReference type="GO" id="GO:0003677">
    <property type="term" value="F:DNA binding"/>
    <property type="evidence" value="ECO:0007669"/>
    <property type="project" value="InterPro"/>
</dbReference>
<dbReference type="GO" id="GO:0032298">
    <property type="term" value="P:positive regulation of DNA-templated DNA replication initiation"/>
    <property type="evidence" value="ECO:0007669"/>
    <property type="project" value="TreeGrafter"/>
</dbReference>
<gene>
    <name evidence="1" type="ORF">GFB47_02185</name>
</gene>
<protein>
    <submittedName>
        <fullName evidence="1">DNA polymerase III subunit chi</fullName>
    </submittedName>
</protein>
<evidence type="ECO:0000313" key="2">
    <source>
        <dbReference type="Proteomes" id="UP000348942"/>
    </source>
</evidence>
<dbReference type="Gene3D" id="3.40.50.10110">
    <property type="entry name" value="DNA polymerase III subunit chi"/>
    <property type="match status" value="1"/>
</dbReference>
<sequence>MSIATFYIIEPNSVQATQIGHIEYVIFLARYFAEQGAKVYINAQDKTQAETIDEHFWQQQSENYQAHNLVGEGPHYGTPIEIGYSQVRPNRNRQLVINMSHDKTNFALSFTQVVDFVACEEKGKQQARERYKIYRQAGFEMQTINIENQAAT</sequence>
<accession>A0A5Q0TDX9</accession>
<evidence type="ECO:0000313" key="1">
    <source>
        <dbReference type="EMBL" id="QGA64336.1"/>
    </source>
</evidence>
<dbReference type="Proteomes" id="UP000348942">
    <property type="component" value="Chromosome 1"/>
</dbReference>
<dbReference type="RefSeq" id="WP_153446214.1">
    <property type="nucleotide sequence ID" value="NZ_CP045699.1"/>
</dbReference>
<dbReference type="SUPFAM" id="SSF102400">
    <property type="entry name" value="DNA polymerase III chi subunit"/>
    <property type="match status" value="1"/>
</dbReference>
<dbReference type="EMBL" id="CP045699">
    <property type="protein sequence ID" value="QGA64336.1"/>
    <property type="molecule type" value="Genomic_DNA"/>
</dbReference>
<dbReference type="GO" id="GO:0006260">
    <property type="term" value="P:DNA replication"/>
    <property type="evidence" value="ECO:0007669"/>
    <property type="project" value="InterPro"/>
</dbReference>
<name>A0A5Q0TDX9_9VIBR</name>
<organism evidence="1 2">
    <name type="scientific">Vibrio algicola</name>
    <dbReference type="NCBI Taxonomy" id="2662262"/>
    <lineage>
        <taxon>Bacteria</taxon>
        <taxon>Pseudomonadati</taxon>
        <taxon>Pseudomonadota</taxon>
        <taxon>Gammaproteobacteria</taxon>
        <taxon>Vibrionales</taxon>
        <taxon>Vibrionaceae</taxon>
        <taxon>Vibrio</taxon>
    </lineage>
</organism>